<dbReference type="CDD" id="cd07377">
    <property type="entry name" value="WHTH_GntR"/>
    <property type="match status" value="1"/>
</dbReference>
<dbReference type="InterPro" id="IPR000524">
    <property type="entry name" value="Tscrpt_reg_HTH_GntR"/>
</dbReference>
<keyword evidence="3" id="KW-0804">Transcription</keyword>
<dbReference type="SUPFAM" id="SSF116726">
    <property type="entry name" value="TrkA C-terminal domain-like"/>
    <property type="match status" value="1"/>
</dbReference>
<dbReference type="GO" id="GO:0006813">
    <property type="term" value="P:potassium ion transport"/>
    <property type="evidence" value="ECO:0007669"/>
    <property type="project" value="InterPro"/>
</dbReference>
<dbReference type="PANTHER" id="PTHR44846">
    <property type="entry name" value="MANNOSYL-D-GLYCERATE TRANSPORT/METABOLISM SYSTEM REPRESSOR MNGR-RELATED"/>
    <property type="match status" value="1"/>
</dbReference>
<dbReference type="InterPro" id="IPR036390">
    <property type="entry name" value="WH_DNA-bd_sf"/>
</dbReference>
<accession>A0A6N2TQ38</accession>
<organism evidence="6">
    <name type="scientific">uncultured Anaerotruncus sp</name>
    <dbReference type="NCBI Taxonomy" id="905011"/>
    <lineage>
        <taxon>Bacteria</taxon>
        <taxon>Bacillati</taxon>
        <taxon>Bacillota</taxon>
        <taxon>Clostridia</taxon>
        <taxon>Eubacteriales</taxon>
        <taxon>Oscillospiraceae</taxon>
        <taxon>Anaerotruncus</taxon>
        <taxon>environmental samples</taxon>
    </lineage>
</organism>
<dbReference type="EMBL" id="CACRSL010000003">
    <property type="protein sequence ID" value="VYT07507.1"/>
    <property type="molecule type" value="Genomic_DNA"/>
</dbReference>
<dbReference type="Gene3D" id="3.30.70.1450">
    <property type="entry name" value="Regulator of K+ conductance, C-terminal domain"/>
    <property type="match status" value="1"/>
</dbReference>
<dbReference type="AlphaFoldDB" id="A0A6N2TQ38"/>
<dbReference type="PROSITE" id="PS50949">
    <property type="entry name" value="HTH_GNTR"/>
    <property type="match status" value="1"/>
</dbReference>
<gene>
    <name evidence="6" type="ORF">AULFYP135_01536</name>
</gene>
<evidence type="ECO:0000259" key="5">
    <source>
        <dbReference type="PROSITE" id="PS51202"/>
    </source>
</evidence>
<feature type="domain" description="HTH gntR-type" evidence="4">
    <location>
        <begin position="9"/>
        <end position="77"/>
    </location>
</feature>
<evidence type="ECO:0000256" key="1">
    <source>
        <dbReference type="ARBA" id="ARBA00023015"/>
    </source>
</evidence>
<dbReference type="Pfam" id="PF00392">
    <property type="entry name" value="GntR"/>
    <property type="match status" value="1"/>
</dbReference>
<dbReference type="Gene3D" id="1.10.10.10">
    <property type="entry name" value="Winged helix-like DNA-binding domain superfamily/Winged helix DNA-binding domain"/>
    <property type="match status" value="1"/>
</dbReference>
<dbReference type="GO" id="GO:0003677">
    <property type="term" value="F:DNA binding"/>
    <property type="evidence" value="ECO:0007669"/>
    <property type="project" value="UniProtKB-KW"/>
</dbReference>
<evidence type="ECO:0000259" key="4">
    <source>
        <dbReference type="PROSITE" id="PS50949"/>
    </source>
</evidence>
<keyword evidence="2 6" id="KW-0238">DNA-binding</keyword>
<dbReference type="GO" id="GO:0008324">
    <property type="term" value="F:monoatomic cation transmembrane transporter activity"/>
    <property type="evidence" value="ECO:0007669"/>
    <property type="project" value="InterPro"/>
</dbReference>
<dbReference type="SUPFAM" id="SSF46785">
    <property type="entry name" value="Winged helix' DNA-binding domain"/>
    <property type="match status" value="1"/>
</dbReference>
<dbReference type="Pfam" id="PF02080">
    <property type="entry name" value="TrkA_C"/>
    <property type="match status" value="1"/>
</dbReference>
<evidence type="ECO:0000256" key="2">
    <source>
        <dbReference type="ARBA" id="ARBA00023125"/>
    </source>
</evidence>
<protein>
    <submittedName>
        <fullName evidence="6">DNA-binding transcriptional repressor ExuR</fullName>
    </submittedName>
</protein>
<dbReference type="GO" id="GO:0003700">
    <property type="term" value="F:DNA-binding transcription factor activity"/>
    <property type="evidence" value="ECO:0007669"/>
    <property type="project" value="InterPro"/>
</dbReference>
<dbReference type="InterPro" id="IPR036388">
    <property type="entry name" value="WH-like_DNA-bd_sf"/>
</dbReference>
<dbReference type="InterPro" id="IPR050679">
    <property type="entry name" value="Bact_HTH_transcr_reg"/>
</dbReference>
<keyword evidence="1" id="KW-0805">Transcription regulation</keyword>
<dbReference type="PROSITE" id="PS51202">
    <property type="entry name" value="RCK_C"/>
    <property type="match status" value="1"/>
</dbReference>
<evidence type="ECO:0000313" key="6">
    <source>
        <dbReference type="EMBL" id="VYT07507.1"/>
    </source>
</evidence>
<evidence type="ECO:0000256" key="3">
    <source>
        <dbReference type="ARBA" id="ARBA00023163"/>
    </source>
</evidence>
<dbReference type="InterPro" id="IPR036721">
    <property type="entry name" value="RCK_C_sf"/>
</dbReference>
<dbReference type="PANTHER" id="PTHR44846:SF1">
    <property type="entry name" value="MANNOSYL-D-GLYCERATE TRANSPORT_METABOLISM SYSTEM REPRESSOR MNGR-RELATED"/>
    <property type="match status" value="1"/>
</dbReference>
<name>A0A6N2TQ38_9FIRM</name>
<dbReference type="InterPro" id="IPR006037">
    <property type="entry name" value="RCK_C"/>
</dbReference>
<reference evidence="6" key="1">
    <citation type="submission" date="2019-11" db="EMBL/GenBank/DDBJ databases">
        <authorList>
            <person name="Feng L."/>
        </authorList>
    </citation>
    <scope>NUCLEOTIDE SEQUENCE</scope>
    <source>
        <strain evidence="6">AundefinedLFYP135</strain>
    </source>
</reference>
<dbReference type="SMART" id="SM00345">
    <property type="entry name" value="HTH_GNTR"/>
    <property type="match status" value="1"/>
</dbReference>
<proteinExistence type="predicted"/>
<dbReference type="GO" id="GO:0045892">
    <property type="term" value="P:negative regulation of DNA-templated transcription"/>
    <property type="evidence" value="ECO:0007669"/>
    <property type="project" value="TreeGrafter"/>
</dbReference>
<sequence length="212" mass="23377">MAGDRKTGAPVYQQIAIDLATKISNGKFRPGERISGRSTMAGHYNVSPETIRRAVSILEDAGVVAARPQAGIEILSRDKAVELVHKFRDIEALTAIKNNICELLQSITRQQIELQENVRLLIESSERYKTLNPFMPFELQIAPGSLVVGQSLSSARFWNNTGATIIGIKRGEETILSPGPNTELRAGDILVFIGDDETYFRTSSFLSRTAEE</sequence>
<feature type="domain" description="RCK C-terminal" evidence="5">
    <location>
        <begin position="123"/>
        <end position="208"/>
    </location>
</feature>